<evidence type="ECO:0000259" key="5">
    <source>
        <dbReference type="Pfam" id="PF01555"/>
    </source>
</evidence>
<keyword evidence="7" id="KW-1185">Reference proteome</keyword>
<dbReference type="PANTHER" id="PTHR13370:SF3">
    <property type="entry name" value="TRNA (GUANINE(10)-N2)-METHYLTRANSFERASE HOMOLOG"/>
    <property type="match status" value="1"/>
</dbReference>
<accession>A0A2V4DSK9</accession>
<evidence type="ECO:0000256" key="1">
    <source>
        <dbReference type="ARBA" id="ARBA00006594"/>
    </source>
</evidence>
<dbReference type="PRINTS" id="PR00508">
    <property type="entry name" value="S21N4MTFRASE"/>
</dbReference>
<dbReference type="GO" id="GO:0008170">
    <property type="term" value="F:N-methyltransferase activity"/>
    <property type="evidence" value="ECO:0007669"/>
    <property type="project" value="InterPro"/>
</dbReference>
<dbReference type="GO" id="GO:0032259">
    <property type="term" value="P:methylation"/>
    <property type="evidence" value="ECO:0007669"/>
    <property type="project" value="UniProtKB-KW"/>
</dbReference>
<dbReference type="RefSeq" id="WP_110447347.1">
    <property type="nucleotide sequence ID" value="NZ_CP132381.1"/>
</dbReference>
<dbReference type="GO" id="GO:0009007">
    <property type="term" value="F:site-specific DNA-methyltransferase (adenine-specific) activity"/>
    <property type="evidence" value="ECO:0007669"/>
    <property type="project" value="TreeGrafter"/>
</dbReference>
<dbReference type="InterPro" id="IPR002941">
    <property type="entry name" value="DNA_methylase_N4/N6"/>
</dbReference>
<sequence>MEYNLLNGDCLELMEAIPDDSIDMVLCDPPYGTTKCKWDTTLNLGKLWNHINRITKDNAVVCLFSAQPFTSVLINSNLKNYRTEWIWEKTTATGFLNAKIQPLRAHENIIVFYRKKPTYNPQITHGHPRKTASRKNVNSECYGDAIKMQHYDSTSRYPRDVIIFPSDKQLISLHPTQKPVSLCEYFIKTYSNENDVILDFTMGSGTTGIACLNMNRKFIGIEKDDKYFELAKSRIEQYRNQLEIKRTA</sequence>
<dbReference type="Proteomes" id="UP000247673">
    <property type="component" value="Unassembled WGS sequence"/>
</dbReference>
<feature type="domain" description="DNA methylase N-4/N-6" evidence="5">
    <location>
        <begin position="22"/>
        <end position="232"/>
    </location>
</feature>
<evidence type="ECO:0000313" key="7">
    <source>
        <dbReference type="Proteomes" id="UP000247673"/>
    </source>
</evidence>
<dbReference type="Gene3D" id="3.40.50.150">
    <property type="entry name" value="Vaccinia Virus protein VP39"/>
    <property type="match status" value="1"/>
</dbReference>
<dbReference type="PROSITE" id="PS00092">
    <property type="entry name" value="N6_MTASE"/>
    <property type="match status" value="1"/>
</dbReference>
<dbReference type="InterPro" id="IPR029063">
    <property type="entry name" value="SAM-dependent_MTases_sf"/>
</dbReference>
<dbReference type="GO" id="GO:0005737">
    <property type="term" value="C:cytoplasm"/>
    <property type="evidence" value="ECO:0007669"/>
    <property type="project" value="TreeGrafter"/>
</dbReference>
<dbReference type="GO" id="GO:0003677">
    <property type="term" value="F:DNA binding"/>
    <property type="evidence" value="ECO:0007669"/>
    <property type="project" value="InterPro"/>
</dbReference>
<dbReference type="Pfam" id="PF01555">
    <property type="entry name" value="N6_N4_Mtase"/>
    <property type="match status" value="1"/>
</dbReference>
<name>A0A2V4DSK9_9GAMM</name>
<evidence type="ECO:0000256" key="3">
    <source>
        <dbReference type="ARBA" id="ARBA00022679"/>
    </source>
</evidence>
<dbReference type="SUPFAM" id="SSF53335">
    <property type="entry name" value="S-adenosyl-L-methionine-dependent methyltransferases"/>
    <property type="match status" value="1"/>
</dbReference>
<protein>
    <recommendedName>
        <fullName evidence="4">Methyltransferase</fullName>
        <ecNumber evidence="4">2.1.1.-</ecNumber>
    </recommendedName>
</protein>
<evidence type="ECO:0000313" key="6">
    <source>
        <dbReference type="EMBL" id="PXY91376.1"/>
    </source>
</evidence>
<dbReference type="InterPro" id="IPR001091">
    <property type="entry name" value="RM_Methyltransferase"/>
</dbReference>
<dbReference type="OrthoDB" id="9816043at2"/>
<reference evidence="6 7" key="1">
    <citation type="submission" date="2018-05" db="EMBL/GenBank/DDBJ databases">
        <title>Reference genomes for bee gut microbiota database.</title>
        <authorList>
            <person name="Ellegaard K.M."/>
        </authorList>
    </citation>
    <scope>NUCLEOTIDE SEQUENCE [LARGE SCALE GENOMIC DNA]</scope>
    <source>
        <strain evidence="6 7">ESL0172</strain>
    </source>
</reference>
<keyword evidence="3" id="KW-0808">Transferase</keyword>
<proteinExistence type="inferred from homology"/>
<evidence type="ECO:0000256" key="2">
    <source>
        <dbReference type="ARBA" id="ARBA00022603"/>
    </source>
</evidence>
<keyword evidence="2" id="KW-0489">Methyltransferase</keyword>
<evidence type="ECO:0000256" key="4">
    <source>
        <dbReference type="RuleBase" id="RU362026"/>
    </source>
</evidence>
<dbReference type="EMBL" id="QGLO01000004">
    <property type="protein sequence ID" value="PXY91376.1"/>
    <property type="molecule type" value="Genomic_DNA"/>
</dbReference>
<dbReference type="REBASE" id="292572">
    <property type="entry name" value="M.Gap172ORF3325P"/>
</dbReference>
<organism evidence="6 7">
    <name type="scientific">Gilliamella apis</name>
    <dbReference type="NCBI Taxonomy" id="1970738"/>
    <lineage>
        <taxon>Bacteria</taxon>
        <taxon>Pseudomonadati</taxon>
        <taxon>Pseudomonadota</taxon>
        <taxon>Gammaproteobacteria</taxon>
        <taxon>Orbales</taxon>
        <taxon>Orbaceae</taxon>
        <taxon>Gilliamella</taxon>
    </lineage>
</organism>
<comment type="caution">
    <text evidence="6">The sequence shown here is derived from an EMBL/GenBank/DDBJ whole genome shotgun (WGS) entry which is preliminary data.</text>
</comment>
<dbReference type="InterPro" id="IPR002052">
    <property type="entry name" value="DNA_methylase_N6_adenine_CS"/>
</dbReference>
<gene>
    <name evidence="6" type="ORF">DKK78_03325</name>
</gene>
<dbReference type="EC" id="2.1.1.-" evidence="4"/>
<dbReference type="AlphaFoldDB" id="A0A2V4DSK9"/>
<comment type="similarity">
    <text evidence="1 4">Belongs to the N(4)/N(6)-methyltransferase family.</text>
</comment>
<dbReference type="PANTHER" id="PTHR13370">
    <property type="entry name" value="RNA METHYLASE-RELATED"/>
    <property type="match status" value="1"/>
</dbReference>